<organism evidence="1">
    <name type="scientific">Cacopsylla melanoneura</name>
    <dbReference type="NCBI Taxonomy" id="428564"/>
    <lineage>
        <taxon>Eukaryota</taxon>
        <taxon>Metazoa</taxon>
        <taxon>Ecdysozoa</taxon>
        <taxon>Arthropoda</taxon>
        <taxon>Hexapoda</taxon>
        <taxon>Insecta</taxon>
        <taxon>Pterygota</taxon>
        <taxon>Neoptera</taxon>
        <taxon>Paraneoptera</taxon>
        <taxon>Hemiptera</taxon>
        <taxon>Sternorrhyncha</taxon>
        <taxon>Psylloidea</taxon>
        <taxon>Psyllidae</taxon>
        <taxon>Psyllinae</taxon>
        <taxon>Cacopsylla</taxon>
    </lineage>
</organism>
<evidence type="ECO:0000313" key="1">
    <source>
        <dbReference type="EMBL" id="CAG6754649.1"/>
    </source>
</evidence>
<dbReference type="AlphaFoldDB" id="A0A8D9EJA5"/>
<reference evidence="1" key="1">
    <citation type="submission" date="2021-05" db="EMBL/GenBank/DDBJ databases">
        <authorList>
            <person name="Alioto T."/>
            <person name="Alioto T."/>
            <person name="Gomez Garrido J."/>
        </authorList>
    </citation>
    <scope>NUCLEOTIDE SEQUENCE</scope>
</reference>
<sequence>MTSSNMKNICTIGTRYFSWSRAFDQMPIVEPINAPLTLSKPTQVGPQTEQGTRVSRYANSSGESRMVNGIGVHTLGSISDSHQWAELSFQSEREFQAMRSGLSCIFQPSL</sequence>
<accession>A0A8D9EJA5</accession>
<proteinExistence type="predicted"/>
<dbReference type="EMBL" id="HBUF01539761">
    <property type="protein sequence ID" value="CAG6754649.1"/>
    <property type="molecule type" value="Transcribed_RNA"/>
</dbReference>
<protein>
    <submittedName>
        <fullName evidence="1">Uncharacterized protein</fullName>
    </submittedName>
</protein>
<name>A0A8D9EJA5_9HEMI</name>